<dbReference type="EMBL" id="LT906465">
    <property type="protein sequence ID" value="SNV41862.1"/>
    <property type="molecule type" value="Genomic_DNA"/>
</dbReference>
<gene>
    <name evidence="1" type="ORF">SAMEA4412677_00984</name>
</gene>
<dbReference type="KEGG" id="ctak:4412677_00984"/>
<reference evidence="1 2" key="1">
    <citation type="submission" date="2017-06" db="EMBL/GenBank/DDBJ databases">
        <authorList>
            <consortium name="Pathogen Informatics"/>
        </authorList>
    </citation>
    <scope>NUCLEOTIDE SEQUENCE [LARGE SCALE GENOMIC DNA]</scope>
    <source>
        <strain evidence="1 2">NCTC13490</strain>
    </source>
</reference>
<evidence type="ECO:0000313" key="1">
    <source>
        <dbReference type="EMBL" id="SNV41862.1"/>
    </source>
</evidence>
<protein>
    <submittedName>
        <fullName evidence="1">Uncharacterized protein</fullName>
    </submittedName>
</protein>
<evidence type="ECO:0000313" key="2">
    <source>
        <dbReference type="Proteomes" id="UP000215196"/>
    </source>
</evidence>
<proteinExistence type="predicted"/>
<name>A0A239X5D2_9FLAO</name>
<keyword evidence="2" id="KW-1185">Reference proteome</keyword>
<accession>A0A239X5D2</accession>
<organism evidence="1 2">
    <name type="scientific">Chryseobacterium taklimakanense</name>
    <dbReference type="NCBI Taxonomy" id="536441"/>
    <lineage>
        <taxon>Bacteria</taxon>
        <taxon>Pseudomonadati</taxon>
        <taxon>Bacteroidota</taxon>
        <taxon>Flavobacteriia</taxon>
        <taxon>Flavobacteriales</taxon>
        <taxon>Weeksellaceae</taxon>
        <taxon>Chryseobacterium group</taxon>
        <taxon>Chryseobacterium</taxon>
    </lineage>
</organism>
<dbReference type="AlphaFoldDB" id="A0A239X5D2"/>
<dbReference type="Proteomes" id="UP000215196">
    <property type="component" value="Chromosome 1"/>
</dbReference>
<sequence length="34" mass="4190">MKNTYYENSKNCVLKGDMNYFIAEEFILKYFIRC</sequence>